<dbReference type="Proteomes" id="UP000310200">
    <property type="component" value="Unassembled WGS sequence"/>
</dbReference>
<dbReference type="EMBL" id="QBLH01003153">
    <property type="protein sequence ID" value="TGZ44740.1"/>
    <property type="molecule type" value="Genomic_DNA"/>
</dbReference>
<sequence length="151" mass="17547">MGKSVGIEPLFSDVEKHDGTQCEVVYKNLIKFSPPSDKFAYTNTQFRARNCFKEELLICRDPDRKTGESPRERRPGARPSPRRLFWRVSEVSNRRANKTRRVRVSKGRHDSAGVVCRCFDFQRSAGLSQIGPRQLRNKCRHRTLNHAFAFH</sequence>
<gene>
    <name evidence="2" type="ORF">DBV15_09155</name>
</gene>
<evidence type="ECO:0000256" key="1">
    <source>
        <dbReference type="SAM" id="MobiDB-lite"/>
    </source>
</evidence>
<protein>
    <submittedName>
        <fullName evidence="2">Uncharacterized protein</fullName>
    </submittedName>
</protein>
<reference evidence="2 3" key="1">
    <citation type="journal article" date="2019" name="Philos. Trans. R. Soc. Lond., B, Biol. Sci.">
        <title>Ant behaviour and brain gene expression of defending hosts depend on the ecological success of the intruding social parasite.</title>
        <authorList>
            <person name="Kaur R."/>
            <person name="Stoldt M."/>
            <person name="Jongepier E."/>
            <person name="Feldmeyer B."/>
            <person name="Menzel F."/>
            <person name="Bornberg-Bauer E."/>
            <person name="Foitzik S."/>
        </authorList>
    </citation>
    <scope>NUCLEOTIDE SEQUENCE [LARGE SCALE GENOMIC DNA]</scope>
    <source>
        <tissue evidence="2">Whole body</tissue>
    </source>
</reference>
<proteinExistence type="predicted"/>
<evidence type="ECO:0000313" key="2">
    <source>
        <dbReference type="EMBL" id="TGZ44740.1"/>
    </source>
</evidence>
<comment type="caution">
    <text evidence="2">The sequence shown here is derived from an EMBL/GenBank/DDBJ whole genome shotgun (WGS) entry which is preliminary data.</text>
</comment>
<feature type="compositionally biased region" description="Basic and acidic residues" evidence="1">
    <location>
        <begin position="62"/>
        <end position="75"/>
    </location>
</feature>
<evidence type="ECO:0000313" key="3">
    <source>
        <dbReference type="Proteomes" id="UP000310200"/>
    </source>
</evidence>
<keyword evidence="3" id="KW-1185">Reference proteome</keyword>
<name>A0A4S2K755_9HYME</name>
<accession>A0A4S2K755</accession>
<feature type="region of interest" description="Disordered" evidence="1">
    <location>
        <begin position="62"/>
        <end position="82"/>
    </location>
</feature>
<dbReference type="AlphaFoldDB" id="A0A4S2K755"/>
<organism evidence="2 3">
    <name type="scientific">Temnothorax longispinosus</name>
    <dbReference type="NCBI Taxonomy" id="300112"/>
    <lineage>
        <taxon>Eukaryota</taxon>
        <taxon>Metazoa</taxon>
        <taxon>Ecdysozoa</taxon>
        <taxon>Arthropoda</taxon>
        <taxon>Hexapoda</taxon>
        <taxon>Insecta</taxon>
        <taxon>Pterygota</taxon>
        <taxon>Neoptera</taxon>
        <taxon>Endopterygota</taxon>
        <taxon>Hymenoptera</taxon>
        <taxon>Apocrita</taxon>
        <taxon>Aculeata</taxon>
        <taxon>Formicoidea</taxon>
        <taxon>Formicidae</taxon>
        <taxon>Myrmicinae</taxon>
        <taxon>Temnothorax</taxon>
    </lineage>
</organism>